<dbReference type="InterPro" id="IPR041371">
    <property type="entry name" value="GH92_N"/>
</dbReference>
<proteinExistence type="predicted"/>
<feature type="domain" description="Glycosyl hydrolase family 92 N-terminal" evidence="3">
    <location>
        <begin position="50"/>
        <end position="281"/>
    </location>
</feature>
<dbReference type="GO" id="GO:0000224">
    <property type="term" value="F:peptide-N4-(N-acetyl-beta-glucosaminyl)asparagine amidase activity"/>
    <property type="evidence" value="ECO:0007669"/>
    <property type="project" value="TreeGrafter"/>
</dbReference>
<dbReference type="EMBL" id="FONG01000001">
    <property type="protein sequence ID" value="SFE06130.1"/>
    <property type="molecule type" value="Genomic_DNA"/>
</dbReference>
<accession>A0A1I1XL59</accession>
<dbReference type="FunFam" id="3.30.2080.10:FF:000001">
    <property type="entry name" value="Alpha-1,2-mannosidase subfamily"/>
    <property type="match status" value="1"/>
</dbReference>
<dbReference type="GO" id="GO:0005975">
    <property type="term" value="P:carbohydrate metabolic process"/>
    <property type="evidence" value="ECO:0007669"/>
    <property type="project" value="InterPro"/>
</dbReference>
<gene>
    <name evidence="4" type="ORF">SAMN05216251_101354</name>
</gene>
<evidence type="ECO:0000259" key="2">
    <source>
        <dbReference type="Pfam" id="PF07971"/>
    </source>
</evidence>
<dbReference type="InterPro" id="IPR050883">
    <property type="entry name" value="PNGase"/>
</dbReference>
<dbReference type="InterPro" id="IPR014718">
    <property type="entry name" value="GH-type_carb-bd"/>
</dbReference>
<dbReference type="InterPro" id="IPR008928">
    <property type="entry name" value="6-hairpin_glycosidase_sf"/>
</dbReference>
<keyword evidence="5" id="KW-1185">Reference proteome</keyword>
<feature type="chain" id="PRO_5011710032" evidence="1">
    <location>
        <begin position="30"/>
        <end position="1075"/>
    </location>
</feature>
<dbReference type="Pfam" id="PF17678">
    <property type="entry name" value="Glyco_hydro_92N"/>
    <property type="match status" value="1"/>
</dbReference>
<dbReference type="Gene3D" id="1.20.1050.60">
    <property type="entry name" value="alpha-1,2-mannosidase"/>
    <property type="match status" value="1"/>
</dbReference>
<dbReference type="NCBIfam" id="TIGR01180">
    <property type="entry name" value="aman2_put"/>
    <property type="match status" value="1"/>
</dbReference>
<dbReference type="Proteomes" id="UP000199323">
    <property type="component" value="Unassembled WGS sequence"/>
</dbReference>
<dbReference type="SUPFAM" id="SSF48208">
    <property type="entry name" value="Six-hairpin glycosidases"/>
    <property type="match status" value="1"/>
</dbReference>
<dbReference type="OrthoDB" id="9804511at2"/>
<dbReference type="AlphaFoldDB" id="A0A1I1XL59"/>
<sequence>MNRRRVARATVAAGLGAVLAMVAAGPSSALTTLSTATSSSTGLVADPAAYVDPLIGTGRGGSTVGEINNFPGPATPFGMMQFSPDTSNSYAGYQYHDDQIRGFSVDHASVGCRAFGDVPILPITGAVGDHPWDLTEHFTHTGETADPGYYAVTLDASGVQAELTAATRTGLASFTFPANAASAQLLVKSGGSLNGDKDADVRIVGDREVTGSVTTGNFCDKGNEYTVHYAIEFDQPFTAHGTWDGSTVNEDSSSADGAHAGAYLTFGDGGARTVRAKVSMSYVSVAGALANMAAEVPGWDLEALREQTRAEWTAALRKVRVAGKDTDELKTFYTALYHSLMHPNTFNDADGRYIGFDGKVRTLPKGHAQYTNFSDWDTYRSLAPLQAMLFPRQASDMAQSLVNDAVQGGWWPRWPLANSTTGQMTGDNSVPLIANLYAYGARDFDLKTALKYLVKGATSVDTTPGAYQERPGVADYVERGYAPNNDASLADHGHTGASETLEWAIDDFAISQLARAAGQKSIAAEFARRGQNWQNILDPASGYLEPRGEDGRFPDKTGFQAPADGSFGQDGYDEGNAAQYNWLVPQNVAGLITSMGGESAAADRLDAFFGELNAGPNVPYMWAGNEINFGVPWVYNHVGQPWKTQRTVRSIATSLFSPTPDGEPGNDDLGAQSSWYVWAALGVYPATPGTADLAVHSPLFTRAVIDLPGNGQDLDIRAPKASAGTPYVHRLALNGSSWKHSYLPASVTATGGVLDFSLSDTPDTHWAASSKDAAPSYRTGEKNILATATPNQSTVAPGGDGAQLTVHVQRLAGAHSASVTAKAPAGLTVTPSGGRVRLDRATGAGTVALTVRAASSTPGGYYDIPLTVKAGVGGGSTVTTTATVLVAAENSLQAGYDNVGVSPDSDRASADFDGGGSSYSREALAAAGLDSGATMKASGTSFTWPDAPSGRPDNVAAHGQRIDLGDGAADASRLLFVGSATNGDQQGTAQVTFTDGTTATADLSFGDWTLPGKGTDPVLGNSLVAKTDHRNERDKTGVAAYVFATTPFTVPTGKHLKSVTLPDNTSLHVFAIGLG</sequence>
<protein>
    <submittedName>
        <fullName evidence="4">Alpha-1,2-mannosidase, putative</fullName>
    </submittedName>
</protein>
<evidence type="ECO:0000256" key="1">
    <source>
        <dbReference type="SAM" id="SignalP"/>
    </source>
</evidence>
<dbReference type="PANTHER" id="PTHR12143">
    <property type="entry name" value="PEPTIDE N-GLYCANASE PNGASE -RELATED"/>
    <property type="match status" value="1"/>
</dbReference>
<feature type="signal peptide" evidence="1">
    <location>
        <begin position="1"/>
        <end position="29"/>
    </location>
</feature>
<dbReference type="RefSeq" id="WP_093711492.1">
    <property type="nucleotide sequence ID" value="NZ_FONG01000001.1"/>
</dbReference>
<dbReference type="GO" id="GO:0005829">
    <property type="term" value="C:cytosol"/>
    <property type="evidence" value="ECO:0007669"/>
    <property type="project" value="TreeGrafter"/>
</dbReference>
<organism evidence="4 5">
    <name type="scientific">Actinacidiphila alni</name>
    <dbReference type="NCBI Taxonomy" id="380248"/>
    <lineage>
        <taxon>Bacteria</taxon>
        <taxon>Bacillati</taxon>
        <taxon>Actinomycetota</taxon>
        <taxon>Actinomycetes</taxon>
        <taxon>Kitasatosporales</taxon>
        <taxon>Streptomycetaceae</taxon>
        <taxon>Actinacidiphila</taxon>
    </lineage>
</organism>
<dbReference type="Gene3D" id="3.30.2080.10">
    <property type="entry name" value="GH92 mannosidase domain"/>
    <property type="match status" value="1"/>
</dbReference>
<feature type="domain" description="Glycosyl hydrolase family 92" evidence="2">
    <location>
        <begin position="288"/>
        <end position="759"/>
    </location>
</feature>
<reference evidence="5" key="1">
    <citation type="submission" date="2016-10" db="EMBL/GenBank/DDBJ databases">
        <authorList>
            <person name="Varghese N."/>
            <person name="Submissions S."/>
        </authorList>
    </citation>
    <scope>NUCLEOTIDE SEQUENCE [LARGE SCALE GENOMIC DNA]</scope>
    <source>
        <strain evidence="5">CGMCC 4.3510</strain>
    </source>
</reference>
<dbReference type="PANTHER" id="PTHR12143:SF39">
    <property type="entry name" value="SECRETED PROTEIN"/>
    <property type="match status" value="1"/>
</dbReference>
<dbReference type="Pfam" id="PF07971">
    <property type="entry name" value="Glyco_hydro_92"/>
    <property type="match status" value="1"/>
</dbReference>
<evidence type="ECO:0000313" key="4">
    <source>
        <dbReference type="EMBL" id="SFE06130.1"/>
    </source>
</evidence>
<dbReference type="STRING" id="380248.SAMN05216251_101354"/>
<dbReference type="GO" id="GO:0006516">
    <property type="term" value="P:glycoprotein catabolic process"/>
    <property type="evidence" value="ECO:0007669"/>
    <property type="project" value="TreeGrafter"/>
</dbReference>
<dbReference type="InterPro" id="IPR012939">
    <property type="entry name" value="Glyco_hydro_92"/>
</dbReference>
<evidence type="ECO:0000259" key="3">
    <source>
        <dbReference type="Pfam" id="PF17678"/>
    </source>
</evidence>
<dbReference type="InterPro" id="IPR005887">
    <property type="entry name" value="GH92_a_mannosidase_put"/>
</dbReference>
<dbReference type="GO" id="GO:0030246">
    <property type="term" value="F:carbohydrate binding"/>
    <property type="evidence" value="ECO:0007669"/>
    <property type="project" value="InterPro"/>
</dbReference>
<dbReference type="Gene3D" id="1.20.1610.10">
    <property type="entry name" value="alpha-1,2-mannosidases domains"/>
    <property type="match status" value="1"/>
</dbReference>
<dbReference type="Gene3D" id="2.70.98.10">
    <property type="match status" value="1"/>
</dbReference>
<keyword evidence="1" id="KW-0732">Signal</keyword>
<name>A0A1I1XL59_9ACTN</name>
<evidence type="ECO:0000313" key="5">
    <source>
        <dbReference type="Proteomes" id="UP000199323"/>
    </source>
</evidence>